<organism evidence="1 2">
    <name type="scientific">Sporosarcina limicola</name>
    <dbReference type="NCBI Taxonomy" id="34101"/>
    <lineage>
        <taxon>Bacteria</taxon>
        <taxon>Bacillati</taxon>
        <taxon>Bacillota</taxon>
        <taxon>Bacilli</taxon>
        <taxon>Bacillales</taxon>
        <taxon>Caryophanaceae</taxon>
        <taxon>Sporosarcina</taxon>
    </lineage>
</organism>
<dbReference type="Gene3D" id="1.10.10.10">
    <property type="entry name" value="Winged helix-like DNA-binding domain superfamily/Winged helix DNA-binding domain"/>
    <property type="match status" value="1"/>
</dbReference>
<proteinExistence type="predicted"/>
<dbReference type="EMBL" id="JADBEL010000024">
    <property type="protein sequence ID" value="MBE1556284.1"/>
    <property type="molecule type" value="Genomic_DNA"/>
</dbReference>
<evidence type="ECO:0000313" key="2">
    <source>
        <dbReference type="Proteomes" id="UP000658225"/>
    </source>
</evidence>
<protein>
    <submittedName>
        <fullName evidence="1">Transcriptional regulator</fullName>
    </submittedName>
</protein>
<dbReference type="RefSeq" id="WP_192599946.1">
    <property type="nucleotide sequence ID" value="NZ_JADBEL010000024.1"/>
</dbReference>
<evidence type="ECO:0000313" key="1">
    <source>
        <dbReference type="EMBL" id="MBE1556284.1"/>
    </source>
</evidence>
<sequence>MEKDDYILLLKIIGNNGNLESLHKHGYQYSQIAKYVSEVIEKGYVQHTEENGFVLTSSGQDVLLLYNRELKRKNTEMIISPQKEYVLKEVFSRYDIYFPKKIKDLD</sequence>
<reference evidence="1" key="1">
    <citation type="submission" date="2020-10" db="EMBL/GenBank/DDBJ databases">
        <title>Genomic Encyclopedia of Type Strains, Phase IV (KMG-IV): sequencing the most valuable type-strain genomes for metagenomic binning, comparative biology and taxonomic classification.</title>
        <authorList>
            <person name="Goeker M."/>
        </authorList>
    </citation>
    <scope>NUCLEOTIDE SEQUENCE</scope>
    <source>
        <strain evidence="1">DSM 13886</strain>
    </source>
</reference>
<dbReference type="Proteomes" id="UP000658225">
    <property type="component" value="Unassembled WGS sequence"/>
</dbReference>
<comment type="caution">
    <text evidence="1">The sequence shown here is derived from an EMBL/GenBank/DDBJ whole genome shotgun (WGS) entry which is preliminary data.</text>
</comment>
<gene>
    <name evidence="1" type="ORF">H4683_003407</name>
</gene>
<name>A0A927MRT2_9BACL</name>
<dbReference type="InterPro" id="IPR036388">
    <property type="entry name" value="WH-like_DNA-bd_sf"/>
</dbReference>
<dbReference type="AlphaFoldDB" id="A0A927MRT2"/>
<accession>A0A927MRT2</accession>
<keyword evidence="2" id="KW-1185">Reference proteome</keyword>